<evidence type="ECO:0000256" key="2">
    <source>
        <dbReference type="ARBA" id="ARBA00022576"/>
    </source>
</evidence>
<dbReference type="EMBL" id="AYYR01000067">
    <property type="protein sequence ID" value="KRM74806.1"/>
    <property type="molecule type" value="Genomic_DNA"/>
</dbReference>
<dbReference type="InterPro" id="IPR015421">
    <property type="entry name" value="PyrdxlP-dep_Trfase_major"/>
</dbReference>
<dbReference type="SFLD" id="SFLDS00003">
    <property type="entry name" value="Haloacid_Dehalogenase"/>
    <property type="match status" value="1"/>
</dbReference>
<protein>
    <recommendedName>
        <fullName evidence="7 8">Multifunctional fusion protein</fullName>
    </recommendedName>
    <domain>
        <recommendedName>
            <fullName evidence="8">2-aminoethylphosphonate--pyruvate transaminase</fullName>
            <ecNumber evidence="8">2.6.1.37</ecNumber>
        </recommendedName>
        <alternativeName>
            <fullName evidence="8">2-aminoethylphosphonate aminotransferase</fullName>
        </alternativeName>
        <alternativeName>
            <fullName evidence="8">AEP transaminase</fullName>
            <shortName evidence="8">AEPT</shortName>
        </alternativeName>
    </domain>
    <domain>
        <recommendedName>
            <fullName evidence="7">Phosphonoacetaldehyde hydrolase</fullName>
            <shortName evidence="7">Phosphonatase</shortName>
            <ecNumber evidence="7">3.11.1.1</ecNumber>
        </recommendedName>
        <alternativeName>
            <fullName evidence="7">Phosphonoacetaldehyde phosphonohydrolase</fullName>
        </alternativeName>
    </domain>
</protein>
<dbReference type="Proteomes" id="UP000051845">
    <property type="component" value="Unassembled WGS sequence"/>
</dbReference>
<comment type="subunit">
    <text evidence="8">Homodimer.</text>
</comment>
<keyword evidence="3 8" id="KW-0808">Transferase</keyword>
<dbReference type="SUPFAM" id="SSF53383">
    <property type="entry name" value="PLP-dependent transferases"/>
    <property type="match status" value="1"/>
</dbReference>
<dbReference type="InterPro" id="IPR012703">
    <property type="entry name" value="NH2EtPonate_pyrv_transaminase"/>
</dbReference>
<evidence type="ECO:0000256" key="1">
    <source>
        <dbReference type="ARBA" id="ARBA00001933"/>
    </source>
</evidence>
<name>A0A0R2BFB9_SECCO</name>
<comment type="function">
    <text evidence="8">Involved in phosphonate degradation.</text>
</comment>
<dbReference type="InterPro" id="IPR015424">
    <property type="entry name" value="PyrdxlP-dep_Trfase"/>
</dbReference>
<keyword evidence="4 8" id="KW-0663">Pyridoxal phosphate</keyword>
<keyword evidence="7" id="KW-0704">Schiff base</keyword>
<evidence type="ECO:0000313" key="10">
    <source>
        <dbReference type="EMBL" id="KRM74806.1"/>
    </source>
</evidence>
<comment type="similarity">
    <text evidence="8">Belongs to the class-V pyridoxal-phosphate-dependent aminotransferase family. PhnW subfamily.</text>
</comment>
<evidence type="ECO:0000256" key="6">
    <source>
        <dbReference type="ARBA" id="ARBA00049460"/>
    </source>
</evidence>
<feature type="binding site" evidence="7">
    <location>
        <position position="10"/>
    </location>
    <ligand>
        <name>Mg(2+)</name>
        <dbReference type="ChEBI" id="CHEBI:18420"/>
    </ligand>
</feature>
<comment type="similarity">
    <text evidence="7">Belongs to the HAD-like hydrolase superfamily. PhnX family.</text>
</comment>
<dbReference type="Pfam" id="PF00266">
    <property type="entry name" value="Aminotran_5"/>
    <property type="match status" value="1"/>
</dbReference>
<dbReference type="Gene3D" id="3.40.640.10">
    <property type="entry name" value="Type I PLP-dependent aspartate aminotransferase-like (Major domain)"/>
    <property type="match status" value="1"/>
</dbReference>
<dbReference type="PATRIC" id="fig|1423733.4.peg.2873"/>
<evidence type="ECO:0000256" key="3">
    <source>
        <dbReference type="ARBA" id="ARBA00022679"/>
    </source>
</evidence>
<dbReference type="STRING" id="33960.TY91_09875"/>
<dbReference type="HAMAP" id="MF_01375">
    <property type="entry name" value="PhnX"/>
    <property type="match status" value="1"/>
</dbReference>
<comment type="catalytic activity">
    <reaction evidence="7">
        <text>phosphonoacetaldehyde + H2O = acetaldehyde + phosphate + H(+)</text>
        <dbReference type="Rhea" id="RHEA:18905"/>
        <dbReference type="ChEBI" id="CHEBI:15343"/>
        <dbReference type="ChEBI" id="CHEBI:15377"/>
        <dbReference type="ChEBI" id="CHEBI:15378"/>
        <dbReference type="ChEBI" id="CHEBI:43474"/>
        <dbReference type="ChEBI" id="CHEBI:58383"/>
        <dbReference type="EC" id="3.11.1.1"/>
    </reaction>
</comment>
<keyword evidence="7" id="KW-0460">Magnesium</keyword>
<dbReference type="HAMAP" id="MF_01376">
    <property type="entry name" value="PhnW_aminotrans_5"/>
    <property type="match status" value="1"/>
</dbReference>
<evidence type="ECO:0000256" key="4">
    <source>
        <dbReference type="ARBA" id="ARBA00022898"/>
    </source>
</evidence>
<comment type="catalytic activity">
    <reaction evidence="6 8">
        <text>(2-aminoethyl)phosphonate + pyruvate = phosphonoacetaldehyde + L-alanine</text>
        <dbReference type="Rhea" id="RHEA:17021"/>
        <dbReference type="ChEBI" id="CHEBI:15361"/>
        <dbReference type="ChEBI" id="CHEBI:57418"/>
        <dbReference type="ChEBI" id="CHEBI:57972"/>
        <dbReference type="ChEBI" id="CHEBI:58383"/>
        <dbReference type="EC" id="2.6.1.37"/>
    </reaction>
</comment>
<dbReference type="NCBIfam" id="TIGR02326">
    <property type="entry name" value="transamin_PhnW"/>
    <property type="match status" value="1"/>
</dbReference>
<dbReference type="SFLD" id="SFLDG01135">
    <property type="entry name" value="C1.5.6:_HAD__Beta-PGM__Phospha"/>
    <property type="match status" value="1"/>
</dbReference>
<dbReference type="EC" id="2.6.1.37" evidence="8"/>
<dbReference type="InterPro" id="IPR023214">
    <property type="entry name" value="HAD_sf"/>
</dbReference>
<comment type="cofactor">
    <cofactor evidence="1 8">
        <name>pyridoxal 5'-phosphate</name>
        <dbReference type="ChEBI" id="CHEBI:597326"/>
    </cofactor>
</comment>
<feature type="modified residue" description="N6-(pyridoxal phosphate)lysine" evidence="8">
    <location>
        <position position="453"/>
    </location>
</feature>
<dbReference type="EC" id="3.11.1.1" evidence="7"/>
<keyword evidence="2 8" id="KW-0032">Aminotransferase</keyword>
<evidence type="ECO:0000256" key="5">
    <source>
        <dbReference type="ARBA" id="ARBA00023317"/>
    </source>
</evidence>
<gene>
    <name evidence="7" type="primary">phnX</name>
    <name evidence="8" type="synonym">phnW</name>
    <name evidence="10" type="ORF">FC82_GL002749</name>
</gene>
<comment type="cofactor">
    <cofactor evidence="7">
        <name>Mg(2+)</name>
        <dbReference type="ChEBI" id="CHEBI:18420"/>
    </cofactor>
    <text evidence="7">Binds 1 Mg(2+) ion per subunit.</text>
</comment>
<dbReference type="SFLD" id="SFLDG01129">
    <property type="entry name" value="C1.5:_HAD__Beta-PGM__Phosphata"/>
    <property type="match status" value="1"/>
</dbReference>
<dbReference type="InterPro" id="IPR036412">
    <property type="entry name" value="HAD-like_sf"/>
</dbReference>
<feature type="domain" description="Aminotransferase class V" evidence="9">
    <location>
        <begin position="295"/>
        <end position="591"/>
    </location>
</feature>
<keyword evidence="5 8" id="KW-0670">Pyruvate</keyword>
<evidence type="ECO:0000256" key="7">
    <source>
        <dbReference type="HAMAP-Rule" id="MF_01375"/>
    </source>
</evidence>
<comment type="caution">
    <text evidence="10">The sequence shown here is derived from an EMBL/GenBank/DDBJ whole genome shotgun (WGS) entry which is preliminary data.</text>
</comment>
<dbReference type="Gene3D" id="1.10.150.240">
    <property type="entry name" value="Putative phosphatase, domain 2"/>
    <property type="match status" value="1"/>
</dbReference>
<dbReference type="Gene3D" id="3.40.50.1000">
    <property type="entry name" value="HAD superfamily/HAD-like"/>
    <property type="match status" value="1"/>
</dbReference>
<dbReference type="InterPro" id="IPR015422">
    <property type="entry name" value="PyrdxlP-dep_Trfase_small"/>
</dbReference>
<evidence type="ECO:0000256" key="8">
    <source>
        <dbReference type="HAMAP-Rule" id="MF_01376"/>
    </source>
</evidence>
<dbReference type="GO" id="GO:0047304">
    <property type="term" value="F:2-aminoethylphosphonate-pyruvate transaminase activity"/>
    <property type="evidence" value="ECO:0007669"/>
    <property type="project" value="UniProtKB-UniRule"/>
</dbReference>
<accession>A0A0R2BFB9</accession>
<dbReference type="GO" id="GO:0050194">
    <property type="term" value="F:phosphonoacetaldehyde hydrolase activity"/>
    <property type="evidence" value="ECO:0007669"/>
    <property type="project" value="UniProtKB-UniRule"/>
</dbReference>
<feature type="active site" description="Schiff-base intermediate with substrate" evidence="7">
    <location>
        <position position="49"/>
    </location>
</feature>
<dbReference type="InterPro" id="IPR023198">
    <property type="entry name" value="PGP-like_dom2"/>
</dbReference>
<evidence type="ECO:0000313" key="11">
    <source>
        <dbReference type="Proteomes" id="UP000051845"/>
    </source>
</evidence>
<dbReference type="SUPFAM" id="SSF56784">
    <property type="entry name" value="HAD-like"/>
    <property type="match status" value="1"/>
</dbReference>
<dbReference type="InterPro" id="IPR006323">
    <property type="entry name" value="Phosphonoacetald_hydro"/>
</dbReference>
<feature type="binding site" evidence="7">
    <location>
        <position position="183"/>
    </location>
    <ligand>
        <name>Mg(2+)</name>
        <dbReference type="ChEBI" id="CHEBI:18420"/>
    </ligand>
</feature>
<dbReference type="NCBIfam" id="TIGR01422">
    <property type="entry name" value="phosphonatase"/>
    <property type="match status" value="1"/>
</dbReference>
<dbReference type="NCBIfam" id="TIGR03301">
    <property type="entry name" value="PhnW-AepZ"/>
    <property type="match status" value="1"/>
</dbReference>
<keyword evidence="7" id="KW-0378">Hydrolase</keyword>
<dbReference type="GO" id="GO:0000287">
    <property type="term" value="F:magnesium ion binding"/>
    <property type="evidence" value="ECO:0007669"/>
    <property type="project" value="UniProtKB-UniRule"/>
</dbReference>
<dbReference type="Pfam" id="PF00702">
    <property type="entry name" value="Hydrolase"/>
    <property type="match status" value="1"/>
</dbReference>
<evidence type="ECO:0000259" key="9">
    <source>
        <dbReference type="Pfam" id="PF00266"/>
    </source>
</evidence>
<organism evidence="10 11">
    <name type="scientific">Secundilactobacillus collinoides DSM 20515 = JCM 1123</name>
    <dbReference type="NCBI Taxonomy" id="1423733"/>
    <lineage>
        <taxon>Bacteria</taxon>
        <taxon>Bacillati</taxon>
        <taxon>Bacillota</taxon>
        <taxon>Bacilli</taxon>
        <taxon>Lactobacillales</taxon>
        <taxon>Lactobacillaceae</taxon>
        <taxon>Secundilactobacillus</taxon>
    </lineage>
</organism>
<dbReference type="InterPro" id="IPR000192">
    <property type="entry name" value="Aminotrans_V_dom"/>
</dbReference>
<dbReference type="PANTHER" id="PTHR42778">
    <property type="entry name" value="2-AMINOETHYLPHOSPHONATE--PYRUVATE TRANSAMINASE"/>
    <property type="match status" value="1"/>
</dbReference>
<dbReference type="GO" id="GO:0019700">
    <property type="term" value="P:organic phosphonate catabolic process"/>
    <property type="evidence" value="ECO:0007669"/>
    <property type="project" value="UniProtKB-UniRule"/>
</dbReference>
<feature type="active site" description="Nucleophile" evidence="7">
    <location>
        <position position="8"/>
    </location>
</feature>
<keyword evidence="7" id="KW-0479">Metal-binding</keyword>
<proteinExistence type="inferred from homology"/>
<dbReference type="NCBIfam" id="NF010006">
    <property type="entry name" value="PRK13479.1"/>
    <property type="match status" value="1"/>
</dbReference>
<reference evidence="10 11" key="1">
    <citation type="journal article" date="2015" name="Genome Announc.">
        <title>Expanding the biotechnology potential of lactobacilli through comparative genomics of 213 strains and associated genera.</title>
        <authorList>
            <person name="Sun Z."/>
            <person name="Harris H.M."/>
            <person name="McCann A."/>
            <person name="Guo C."/>
            <person name="Argimon S."/>
            <person name="Zhang W."/>
            <person name="Yang X."/>
            <person name="Jeffery I.B."/>
            <person name="Cooney J.C."/>
            <person name="Kagawa T.F."/>
            <person name="Liu W."/>
            <person name="Song Y."/>
            <person name="Salvetti E."/>
            <person name="Wrobel A."/>
            <person name="Rasinkangas P."/>
            <person name="Parkhill J."/>
            <person name="Rea M.C."/>
            <person name="O'Sullivan O."/>
            <person name="Ritari J."/>
            <person name="Douillard F.P."/>
            <person name="Paul Ross R."/>
            <person name="Yang R."/>
            <person name="Briner A.E."/>
            <person name="Felis G.E."/>
            <person name="de Vos W.M."/>
            <person name="Barrangou R."/>
            <person name="Klaenhammer T.R."/>
            <person name="Caufield P.W."/>
            <person name="Cui Y."/>
            <person name="Zhang H."/>
            <person name="O'Toole P.W."/>
        </authorList>
    </citation>
    <scope>NUCLEOTIDE SEQUENCE [LARGE SCALE GENOMIC DNA]</scope>
    <source>
        <strain evidence="10 11">DSM 20515</strain>
    </source>
</reference>
<feature type="binding site" evidence="7">
    <location>
        <position position="8"/>
    </location>
    <ligand>
        <name>Mg(2+)</name>
        <dbReference type="ChEBI" id="CHEBI:18420"/>
    </ligand>
</feature>
<dbReference type="PANTHER" id="PTHR42778:SF1">
    <property type="entry name" value="2-AMINOETHYLPHOSPHONATE--PYRUVATE TRANSAMINASE"/>
    <property type="match status" value="1"/>
</dbReference>
<dbReference type="AlphaFoldDB" id="A0A0R2BFB9"/>
<dbReference type="Gene3D" id="3.90.1150.10">
    <property type="entry name" value="Aspartate Aminotransferase, domain 1"/>
    <property type="match status" value="1"/>
</dbReference>
<sequence>MIEAIVFDWAGTTIDYGCLAPVSSFKKAFAHFGITIRDTLIRQDMGLDKQTHIQKLLHDPEIQAAWQEQEPAVPLNEAVSSIYSQFQIEIDQVLAETAQLKPGMMELIAFAADHNIKLATTTGYTQAMLDRILPEAARQGYHPAYNVTSEQTHQVGRPEPDMLQLAMSELGITDPSKVIKVGDSVSDILEGKNAGTISVGVTEGSSLIGLTEAQFTSLPIQDQDMRRMQATAILKEAGADAVLNNIADLIPMIESLNDHQQTTPLLLTPGPLTTSKTVKENMLADHGTWDDDYKELTEWVRHELVAIANASQKEYTAILMQGSGSFGVEATLGTAIPKQNATLLIAENGAYGERMVQMADYLNIAHVVLKVPETEPVTRELVATALEAHPEITHFAVVHCETTTGILNPIETILPELQKHNIVTIVDAMSSFGGVPIDLTTLQADYLITSSNKCIQGVPGFSIVLAKRATLETTQYQARSLSLDLYEQYRTFEDDNGKWRFTSPTHVMYAFAQALRELAVEGGITVRFRRYQTNEQRIREGMLDMGYKVVIEEAVQSPIITSFLYPTDDFDFHDFYEYLKDRGFIIHPGKVSRVNSFRIGNIGAITKTDIDRLLQVVADYTTEELHPARA</sequence>